<dbReference type="Proteomes" id="UP001595967">
    <property type="component" value="Unassembled WGS sequence"/>
</dbReference>
<evidence type="ECO:0000256" key="4">
    <source>
        <dbReference type="ARBA" id="ARBA00016244"/>
    </source>
</evidence>
<gene>
    <name evidence="11" type="primary">flgK</name>
    <name evidence="11" type="ORF">ACFO3A_07220</name>
</gene>
<dbReference type="Pfam" id="PF00460">
    <property type="entry name" value="Flg_bb_rod"/>
    <property type="match status" value="1"/>
</dbReference>
<evidence type="ECO:0000259" key="9">
    <source>
        <dbReference type="Pfam" id="PF21158"/>
    </source>
</evidence>
<keyword evidence="11" id="KW-0282">Flagellum</keyword>
<evidence type="ECO:0000256" key="3">
    <source>
        <dbReference type="ARBA" id="ARBA00009677"/>
    </source>
</evidence>
<sequence length="659" mass="68963">MSLLNVGVSALNANQQALTTVGHNIANVNTPGYSRQTVYTKALVGQNLGNGFIGKGVQVATVMRNYSALLNRQSNVANATYAADSSRLQGLMQMQDVFSGGDGSLGNAINNVMNAFTDVQAAPSDATARNVVLTRMSELAKRFNAASSMLEEQDYSSEQQLRNDVLLVNDMAGQVAKLNSEISRALASGHQPNDLLDARDQIIRDINQYVQTSQVEADDGTVSLFVGGSQALVLGMSSGQLSVEETREYPGSQRMALYFSQPGGQKLELTAAMVGGGEIAGVLKFRNDDLAEGRNLLGRLAMAIGTELNAQNQRGLTLNGLQGGLLFNLPTTSTGYSNIAGYSNVGPGAGTTTVVDATKLKPSDYKIVFQGGNPSLIRLTDGKVFDSTSTPPLDAASLAAGYAADGLQFQVPAATIAAAQNGDSMLFKPFGTAASAIEALVHNPDELAVASALTANISKANTGTLQLSRVGANDFAGIPAPNDPVRLTFDGAGQVSYQVYDSASSTWSAASAPMDYTPGQPLTINGWSIVLTGTPAAGDTVDVANARDFDQAYRLNAGNAGAFLNMRDQVLFDEGTTLTDGFSAAMAVVGTRTQSAQLAAKLSSTVAKNLELDRTAVSGVNLDEEAARLLQYQQAYQASSKVIQIAQSLFDSVLNAVGR</sequence>
<keyword evidence="11" id="KW-0969">Cilium</keyword>
<evidence type="ECO:0000256" key="6">
    <source>
        <dbReference type="ARBA" id="ARBA00023143"/>
    </source>
</evidence>
<name>A0ABV9GY60_9BURK</name>
<keyword evidence="12" id="KW-1185">Reference proteome</keyword>
<organism evidence="11 12">
    <name type="scientific">Comamonas nitrativorans</name>
    <dbReference type="NCBI Taxonomy" id="108437"/>
    <lineage>
        <taxon>Bacteria</taxon>
        <taxon>Pseudomonadati</taxon>
        <taxon>Pseudomonadota</taxon>
        <taxon>Betaproteobacteria</taxon>
        <taxon>Burkholderiales</taxon>
        <taxon>Comamonadaceae</taxon>
        <taxon>Comamonas</taxon>
    </lineage>
</organism>
<evidence type="ECO:0000256" key="5">
    <source>
        <dbReference type="ARBA" id="ARBA00022525"/>
    </source>
</evidence>
<dbReference type="InterPro" id="IPR002371">
    <property type="entry name" value="FlgK"/>
</dbReference>
<feature type="domain" description="Flagellar hook-associated protein 1 D2-like" evidence="9">
    <location>
        <begin position="350"/>
        <end position="429"/>
    </location>
</feature>
<evidence type="ECO:0000259" key="8">
    <source>
        <dbReference type="Pfam" id="PF06429"/>
    </source>
</evidence>
<keyword evidence="11" id="KW-0966">Cell projection</keyword>
<dbReference type="Pfam" id="PF22638">
    <property type="entry name" value="FlgK_D1"/>
    <property type="match status" value="1"/>
</dbReference>
<dbReference type="PANTHER" id="PTHR30033:SF1">
    <property type="entry name" value="FLAGELLAR HOOK-ASSOCIATED PROTEIN 1"/>
    <property type="match status" value="1"/>
</dbReference>
<feature type="domain" description="Flagellar basal body rod protein N-terminal" evidence="7">
    <location>
        <begin position="4"/>
        <end position="33"/>
    </location>
</feature>
<dbReference type="InterPro" id="IPR001444">
    <property type="entry name" value="Flag_bb_rod_N"/>
</dbReference>
<proteinExistence type="inferred from homology"/>
<dbReference type="EMBL" id="JBHSEW010000005">
    <property type="protein sequence ID" value="MFC4622008.1"/>
    <property type="molecule type" value="Genomic_DNA"/>
</dbReference>
<comment type="subcellular location">
    <subcellularLocation>
        <location evidence="1">Bacterial flagellum</location>
    </subcellularLocation>
    <subcellularLocation>
        <location evidence="2">Secreted</location>
    </subcellularLocation>
</comment>
<dbReference type="PANTHER" id="PTHR30033">
    <property type="entry name" value="FLAGELLAR HOOK-ASSOCIATED PROTEIN 1"/>
    <property type="match status" value="1"/>
</dbReference>
<evidence type="ECO:0000256" key="2">
    <source>
        <dbReference type="ARBA" id="ARBA00004613"/>
    </source>
</evidence>
<dbReference type="RefSeq" id="WP_377725247.1">
    <property type="nucleotide sequence ID" value="NZ_JBHSEW010000005.1"/>
</dbReference>
<dbReference type="InterPro" id="IPR053927">
    <property type="entry name" value="FlgK_helical"/>
</dbReference>
<evidence type="ECO:0000259" key="7">
    <source>
        <dbReference type="Pfam" id="PF00460"/>
    </source>
</evidence>
<evidence type="ECO:0000313" key="11">
    <source>
        <dbReference type="EMBL" id="MFC4622008.1"/>
    </source>
</evidence>
<comment type="caution">
    <text evidence="11">The sequence shown here is derived from an EMBL/GenBank/DDBJ whole genome shotgun (WGS) entry which is preliminary data.</text>
</comment>
<dbReference type="Pfam" id="PF06429">
    <property type="entry name" value="Flg_bbr_C"/>
    <property type="match status" value="1"/>
</dbReference>
<dbReference type="InterPro" id="IPR010930">
    <property type="entry name" value="Flg_bb/hook_C_dom"/>
</dbReference>
<dbReference type="InterPro" id="IPR049119">
    <property type="entry name" value="FlgK_D2-like"/>
</dbReference>
<dbReference type="SUPFAM" id="SSF64518">
    <property type="entry name" value="Phase 1 flagellin"/>
    <property type="match status" value="1"/>
</dbReference>
<evidence type="ECO:0000256" key="1">
    <source>
        <dbReference type="ARBA" id="ARBA00004365"/>
    </source>
</evidence>
<comment type="similarity">
    <text evidence="3">Belongs to the flagella basal body rod proteins family.</text>
</comment>
<feature type="domain" description="Flagellar hook-associated protein FlgK helical" evidence="10">
    <location>
        <begin position="92"/>
        <end position="327"/>
    </location>
</feature>
<accession>A0ABV9GY60</accession>
<evidence type="ECO:0000259" key="10">
    <source>
        <dbReference type="Pfam" id="PF22638"/>
    </source>
</evidence>
<protein>
    <recommendedName>
        <fullName evidence="4">Flagellar hook-associated protein 1</fullName>
    </recommendedName>
</protein>
<dbReference type="PRINTS" id="PR01005">
    <property type="entry name" value="FLGHOOKAP1"/>
</dbReference>
<reference evidence="12" key="1">
    <citation type="journal article" date="2019" name="Int. J. Syst. Evol. Microbiol.">
        <title>The Global Catalogue of Microorganisms (GCM) 10K type strain sequencing project: providing services to taxonomists for standard genome sequencing and annotation.</title>
        <authorList>
            <consortium name="The Broad Institute Genomics Platform"/>
            <consortium name="The Broad Institute Genome Sequencing Center for Infectious Disease"/>
            <person name="Wu L."/>
            <person name="Ma J."/>
        </authorList>
    </citation>
    <scope>NUCLEOTIDE SEQUENCE [LARGE SCALE GENOMIC DNA]</scope>
    <source>
        <strain evidence="12">JCM 11650</strain>
    </source>
</reference>
<dbReference type="NCBIfam" id="TIGR02492">
    <property type="entry name" value="flgK_ends"/>
    <property type="match status" value="1"/>
</dbReference>
<feature type="domain" description="Flagellar basal-body/hook protein C-terminal" evidence="8">
    <location>
        <begin position="617"/>
        <end position="655"/>
    </location>
</feature>
<evidence type="ECO:0000313" key="12">
    <source>
        <dbReference type="Proteomes" id="UP001595967"/>
    </source>
</evidence>
<keyword evidence="5" id="KW-0964">Secreted</keyword>
<dbReference type="Pfam" id="PF21158">
    <property type="entry name" value="flgK_1st_1"/>
    <property type="match status" value="1"/>
</dbReference>
<keyword evidence="6" id="KW-0975">Bacterial flagellum</keyword>